<proteinExistence type="predicted"/>
<comment type="subcellular location">
    <subcellularLocation>
        <location evidence="1">Membrane</location>
        <topology evidence="1">Multi-pass membrane protein</topology>
    </subcellularLocation>
</comment>
<dbReference type="Ensembl" id="ENSORLT00020000917.1">
    <property type="protein sequence ID" value="ENSORLP00020008597.1"/>
    <property type="gene ID" value="ENSORLG00020009499.1"/>
</dbReference>
<feature type="region of interest" description="Disordered" evidence="5">
    <location>
        <begin position="82"/>
        <end position="106"/>
    </location>
</feature>
<reference evidence="7" key="3">
    <citation type="submission" date="2025-08" db="UniProtKB">
        <authorList>
            <consortium name="Ensembl"/>
        </authorList>
    </citation>
    <scope>IDENTIFICATION</scope>
    <source>
        <strain evidence="7">HNI</strain>
    </source>
</reference>
<organism evidence="7 8">
    <name type="scientific">Oryzias latipes</name>
    <name type="common">Japanese rice fish</name>
    <name type="synonym">Japanese killifish</name>
    <dbReference type="NCBI Taxonomy" id="8090"/>
    <lineage>
        <taxon>Eukaryota</taxon>
        <taxon>Metazoa</taxon>
        <taxon>Chordata</taxon>
        <taxon>Craniata</taxon>
        <taxon>Vertebrata</taxon>
        <taxon>Euteleostomi</taxon>
        <taxon>Actinopterygii</taxon>
        <taxon>Neopterygii</taxon>
        <taxon>Teleostei</taxon>
        <taxon>Neoteleostei</taxon>
        <taxon>Acanthomorphata</taxon>
        <taxon>Ovalentaria</taxon>
        <taxon>Atherinomorphae</taxon>
        <taxon>Beloniformes</taxon>
        <taxon>Adrianichthyidae</taxon>
        <taxon>Oryziinae</taxon>
        <taxon>Oryzias</taxon>
    </lineage>
</organism>
<keyword evidence="4 6" id="KW-0472">Membrane</keyword>
<protein>
    <submittedName>
        <fullName evidence="7">Uncharacterized protein</fullName>
    </submittedName>
</protein>
<evidence type="ECO:0000256" key="6">
    <source>
        <dbReference type="SAM" id="Phobius"/>
    </source>
</evidence>
<evidence type="ECO:0000256" key="2">
    <source>
        <dbReference type="ARBA" id="ARBA00022692"/>
    </source>
</evidence>
<name>A0A3P9KJJ4_ORYLA</name>
<evidence type="ECO:0000256" key="1">
    <source>
        <dbReference type="ARBA" id="ARBA00004141"/>
    </source>
</evidence>
<feature type="transmembrane region" description="Helical" evidence="6">
    <location>
        <begin position="30"/>
        <end position="51"/>
    </location>
</feature>
<keyword evidence="2 6" id="KW-0812">Transmembrane</keyword>
<dbReference type="InterPro" id="IPR022343">
    <property type="entry name" value="GCR1-cAMP_receptor"/>
</dbReference>
<keyword evidence="3 6" id="KW-1133">Transmembrane helix</keyword>
<dbReference type="GO" id="GO:0007165">
    <property type="term" value="P:signal transduction"/>
    <property type="evidence" value="ECO:0007669"/>
    <property type="project" value="UniProtKB-ARBA"/>
</dbReference>
<evidence type="ECO:0000313" key="7">
    <source>
        <dbReference type="Ensembl" id="ENSORLP00020008597.1"/>
    </source>
</evidence>
<evidence type="ECO:0000313" key="8">
    <source>
        <dbReference type="Proteomes" id="UP000265180"/>
    </source>
</evidence>
<feature type="transmembrane region" description="Helical" evidence="6">
    <location>
        <begin position="200"/>
        <end position="220"/>
    </location>
</feature>
<evidence type="ECO:0000256" key="5">
    <source>
        <dbReference type="SAM" id="MobiDB-lite"/>
    </source>
</evidence>
<evidence type="ECO:0000256" key="4">
    <source>
        <dbReference type="ARBA" id="ARBA00023136"/>
    </source>
</evidence>
<accession>A0A3P9KJJ4</accession>
<dbReference type="PANTHER" id="PTHR23112:SF0">
    <property type="entry name" value="TRANSMEMBRANE PROTEIN 116"/>
    <property type="match status" value="1"/>
</dbReference>
<reference key="1">
    <citation type="journal article" date="2007" name="Nature">
        <title>The medaka draft genome and insights into vertebrate genome evolution.</title>
        <authorList>
            <person name="Kasahara M."/>
            <person name="Naruse K."/>
            <person name="Sasaki S."/>
            <person name="Nakatani Y."/>
            <person name="Qu W."/>
            <person name="Ahsan B."/>
            <person name="Yamada T."/>
            <person name="Nagayasu Y."/>
            <person name="Doi K."/>
            <person name="Kasai Y."/>
            <person name="Jindo T."/>
            <person name="Kobayashi D."/>
            <person name="Shimada A."/>
            <person name="Toyoda A."/>
            <person name="Kuroki Y."/>
            <person name="Fujiyama A."/>
            <person name="Sasaki T."/>
            <person name="Shimizu A."/>
            <person name="Asakawa S."/>
            <person name="Shimizu N."/>
            <person name="Hashimoto S."/>
            <person name="Yang J."/>
            <person name="Lee Y."/>
            <person name="Matsushima K."/>
            <person name="Sugano S."/>
            <person name="Sakaizumi M."/>
            <person name="Narita T."/>
            <person name="Ohishi K."/>
            <person name="Haga S."/>
            <person name="Ohta F."/>
            <person name="Nomoto H."/>
            <person name="Nogata K."/>
            <person name="Morishita T."/>
            <person name="Endo T."/>
            <person name="Shin-I T."/>
            <person name="Takeda H."/>
            <person name="Morishita S."/>
            <person name="Kohara Y."/>
        </authorList>
    </citation>
    <scope>NUCLEOTIDE SEQUENCE [LARGE SCALE GENOMIC DNA]</scope>
    <source>
        <strain>Hd-rR</strain>
    </source>
</reference>
<dbReference type="PRINTS" id="PR02001">
    <property type="entry name" value="GCR1CAMPR"/>
</dbReference>
<dbReference type="PANTHER" id="PTHR23112">
    <property type="entry name" value="G PROTEIN-COUPLED RECEPTOR 157-RELATED"/>
    <property type="match status" value="1"/>
</dbReference>
<sequence length="324" mass="35553">SSVCSILGSSSIIVCLLTQRLSRKPELQPLFLLSVADLLLAACWLVGAVLFCLRCAVLNSLCYNLHILEQVTAPSLSEKVCPRGNNGADDDDGGDDDGGDDDDDDDDDGDSFRLGPVLFMLPVFIMGNMSVCQSNSSQFQFFKHKITFRMLELTLLASHAPLLLQGLVIRARHFHIRAVASNGIVGAEQRVALRVLNQRVVLYPLVFVLCWGPAVALGGGSRTELRPTSLPPPTPFQALTSASQGFLNCLVYGWTTVHLRQVGLTALSRDANTQTPLLRMRFLSRGLPTPSLTKGQDRKTLSLFSSWSFRCNMEELQLTELRCD</sequence>
<evidence type="ECO:0000256" key="3">
    <source>
        <dbReference type="ARBA" id="ARBA00022989"/>
    </source>
</evidence>
<dbReference type="GO" id="GO:0016020">
    <property type="term" value="C:membrane"/>
    <property type="evidence" value="ECO:0007669"/>
    <property type="project" value="UniProtKB-SubCell"/>
</dbReference>
<dbReference type="AlphaFoldDB" id="A0A3P9KJJ4"/>
<feature type="compositionally biased region" description="Acidic residues" evidence="5">
    <location>
        <begin position="88"/>
        <end position="106"/>
    </location>
</feature>
<reference evidence="7 8" key="2">
    <citation type="submission" date="2017-04" db="EMBL/GenBank/DDBJ databases">
        <title>CpG methylation of centromeres and impact of large insertions on vertebrate speciation.</title>
        <authorList>
            <person name="Ichikawa K."/>
            <person name="Yoshimura J."/>
            <person name="Morishita S."/>
        </authorList>
    </citation>
    <scope>NUCLEOTIDE SEQUENCE</scope>
    <source>
        <strain evidence="7 8">HNI</strain>
    </source>
</reference>
<dbReference type="Proteomes" id="UP000265180">
    <property type="component" value="Chromosome 16"/>
</dbReference>
<reference evidence="7" key="4">
    <citation type="submission" date="2025-09" db="UniProtKB">
        <authorList>
            <consortium name="Ensembl"/>
        </authorList>
    </citation>
    <scope>IDENTIFICATION</scope>
    <source>
        <strain evidence="7">HNI</strain>
    </source>
</reference>